<evidence type="ECO:0000256" key="1">
    <source>
        <dbReference type="ARBA" id="ARBA00001947"/>
    </source>
</evidence>
<feature type="region of interest" description="Disordered" evidence="7">
    <location>
        <begin position="441"/>
        <end position="460"/>
    </location>
</feature>
<keyword evidence="10" id="KW-1185">Reference proteome</keyword>
<feature type="region of interest" description="Disordered" evidence="7">
    <location>
        <begin position="257"/>
        <end position="278"/>
    </location>
</feature>
<dbReference type="CDD" id="cd12797">
    <property type="entry name" value="M23_peptidase"/>
    <property type="match status" value="1"/>
</dbReference>
<evidence type="ECO:0000259" key="8">
    <source>
        <dbReference type="Pfam" id="PF01551"/>
    </source>
</evidence>
<name>A0ABX2TC90_9PROT</name>
<keyword evidence="4" id="KW-0378">Hydrolase</keyword>
<keyword evidence="6" id="KW-0482">Metalloprotease</keyword>
<dbReference type="InterPro" id="IPR050570">
    <property type="entry name" value="Cell_wall_metabolism_enzyme"/>
</dbReference>
<dbReference type="SUPFAM" id="SSF51261">
    <property type="entry name" value="Duplicated hybrid motif"/>
    <property type="match status" value="1"/>
</dbReference>
<dbReference type="PANTHER" id="PTHR21666">
    <property type="entry name" value="PEPTIDASE-RELATED"/>
    <property type="match status" value="1"/>
</dbReference>
<feature type="compositionally biased region" description="Basic and acidic residues" evidence="7">
    <location>
        <begin position="51"/>
        <end position="71"/>
    </location>
</feature>
<dbReference type="Gene3D" id="6.10.250.3150">
    <property type="match status" value="1"/>
</dbReference>
<feature type="region of interest" description="Disordered" evidence="7">
    <location>
        <begin position="45"/>
        <end position="71"/>
    </location>
</feature>
<evidence type="ECO:0000256" key="7">
    <source>
        <dbReference type="SAM" id="MobiDB-lite"/>
    </source>
</evidence>
<dbReference type="RefSeq" id="WP_180282518.1">
    <property type="nucleotide sequence ID" value="NZ_JABFDB010000008.1"/>
</dbReference>
<feature type="domain" description="M23ase beta-sheet core" evidence="8">
    <location>
        <begin position="355"/>
        <end position="447"/>
    </location>
</feature>
<dbReference type="Gene3D" id="2.70.70.10">
    <property type="entry name" value="Glucose Permease (Domain IIA)"/>
    <property type="match status" value="1"/>
</dbReference>
<evidence type="ECO:0000256" key="2">
    <source>
        <dbReference type="ARBA" id="ARBA00022670"/>
    </source>
</evidence>
<keyword evidence="3" id="KW-0479">Metal-binding</keyword>
<evidence type="ECO:0000256" key="6">
    <source>
        <dbReference type="ARBA" id="ARBA00023049"/>
    </source>
</evidence>
<dbReference type="PANTHER" id="PTHR21666:SF288">
    <property type="entry name" value="CELL DIVISION PROTEIN YTFB"/>
    <property type="match status" value="1"/>
</dbReference>
<evidence type="ECO:0000256" key="4">
    <source>
        <dbReference type="ARBA" id="ARBA00022801"/>
    </source>
</evidence>
<comment type="cofactor">
    <cofactor evidence="1">
        <name>Zn(2+)</name>
        <dbReference type="ChEBI" id="CHEBI:29105"/>
    </cofactor>
</comment>
<sequence>MAAPPFAPASADPRGGTRRRDNHALILPLAAALCLGALGASAQEAPRQSLKRVEEEMQADRARQRALDRQSQTVRREIEDLRTRLVDLADRARAQETELDRIESGLAELENRERGQAARLDAERQQIAALLAALQRLSRVPPEAVIARPEGPVDTLRSALMLRETVPALRERADSLAAGIAALATTRESLRGQRVAALAARHALDERQAELARLVERREELSRQTDEERGAVGQRMAKLGAQAADLRQLMERIEQERRAAMESASRREAERLEAERRLTEQREAERRLAEQKLAEQKAAEQKLAEQKAAERRAEVAVVQRPPDAPADPSGAGVRLPAGGKVTLRYGETDRYGALSRGLTIASRPGSPVVSPFSGSIMFAGPFRGYGLILIVEHAGGYHSLIAGLGRIDTTVGKHVAAGEPIGLMPSPSDGNPDLYYELRRHGQPINPQRGLGAPEGKGQG</sequence>
<evidence type="ECO:0000313" key="10">
    <source>
        <dbReference type="Proteomes" id="UP000584642"/>
    </source>
</evidence>
<feature type="region of interest" description="Disordered" evidence="7">
    <location>
        <begin position="316"/>
        <end position="335"/>
    </location>
</feature>
<dbReference type="InterPro" id="IPR011055">
    <property type="entry name" value="Dup_hybrid_motif"/>
</dbReference>
<dbReference type="EMBL" id="JABFDB010000008">
    <property type="protein sequence ID" value="NYZ20763.1"/>
    <property type="molecule type" value="Genomic_DNA"/>
</dbReference>
<reference evidence="9 10" key="1">
    <citation type="submission" date="2020-05" db="EMBL/GenBank/DDBJ databases">
        <title>Azospirillum oleiclasticum sp. nov, a nitrogen-fixing and heavy crude oil-emulsifying bacterium isolated from the crude oil of Yumen Oilfield.</title>
        <authorList>
            <person name="Wu D."/>
            <person name="Cai M."/>
            <person name="Zhang X."/>
        </authorList>
    </citation>
    <scope>NUCLEOTIDE SEQUENCE [LARGE SCALE GENOMIC DNA]</scope>
    <source>
        <strain evidence="9 10">ROY-1-1-2</strain>
    </source>
</reference>
<dbReference type="Pfam" id="PF01551">
    <property type="entry name" value="Peptidase_M23"/>
    <property type="match status" value="1"/>
</dbReference>
<organism evidence="9 10">
    <name type="scientific">Azospirillum oleiclasticum</name>
    <dbReference type="NCBI Taxonomy" id="2735135"/>
    <lineage>
        <taxon>Bacteria</taxon>
        <taxon>Pseudomonadati</taxon>
        <taxon>Pseudomonadota</taxon>
        <taxon>Alphaproteobacteria</taxon>
        <taxon>Rhodospirillales</taxon>
        <taxon>Azospirillaceae</taxon>
        <taxon>Azospirillum</taxon>
    </lineage>
</organism>
<accession>A0ABX2TC90</accession>
<evidence type="ECO:0000256" key="5">
    <source>
        <dbReference type="ARBA" id="ARBA00022833"/>
    </source>
</evidence>
<dbReference type="InterPro" id="IPR016047">
    <property type="entry name" value="M23ase_b-sheet_dom"/>
</dbReference>
<dbReference type="Proteomes" id="UP000584642">
    <property type="component" value="Unassembled WGS sequence"/>
</dbReference>
<keyword evidence="2" id="KW-0645">Protease</keyword>
<keyword evidence="5" id="KW-0862">Zinc</keyword>
<evidence type="ECO:0000256" key="3">
    <source>
        <dbReference type="ARBA" id="ARBA00022723"/>
    </source>
</evidence>
<comment type="caution">
    <text evidence="9">The sequence shown here is derived from an EMBL/GenBank/DDBJ whole genome shotgun (WGS) entry which is preliminary data.</text>
</comment>
<evidence type="ECO:0000313" key="9">
    <source>
        <dbReference type="EMBL" id="NYZ20763.1"/>
    </source>
</evidence>
<protein>
    <submittedName>
        <fullName evidence="9">Peptidoglycan DD-metalloendopeptidase family protein</fullName>
    </submittedName>
</protein>
<gene>
    <name evidence="9" type="ORF">HND93_13690</name>
</gene>
<proteinExistence type="predicted"/>